<organism evidence="2">
    <name type="scientific">viral metagenome</name>
    <dbReference type="NCBI Taxonomy" id="1070528"/>
    <lineage>
        <taxon>unclassified sequences</taxon>
        <taxon>metagenomes</taxon>
        <taxon>organismal metagenomes</taxon>
    </lineage>
</organism>
<dbReference type="AlphaFoldDB" id="A0A6C0E2X3"/>
<evidence type="ECO:0000256" key="1">
    <source>
        <dbReference type="SAM" id="Phobius"/>
    </source>
</evidence>
<reference evidence="2" key="1">
    <citation type="journal article" date="2020" name="Nature">
        <title>Giant virus diversity and host interactions through global metagenomics.</title>
        <authorList>
            <person name="Schulz F."/>
            <person name="Roux S."/>
            <person name="Paez-Espino D."/>
            <person name="Jungbluth S."/>
            <person name="Walsh D.A."/>
            <person name="Denef V.J."/>
            <person name="McMahon K.D."/>
            <person name="Konstantinidis K.T."/>
            <person name="Eloe-Fadrosh E.A."/>
            <person name="Kyrpides N.C."/>
            <person name="Woyke T."/>
        </authorList>
    </citation>
    <scope>NUCLEOTIDE SEQUENCE</scope>
    <source>
        <strain evidence="2">GVMAG-M-3300023179-114</strain>
    </source>
</reference>
<name>A0A6C0E2X3_9ZZZZ</name>
<dbReference type="InterPro" id="IPR006141">
    <property type="entry name" value="Intein_N"/>
</dbReference>
<sequence>MPSGKNWINFIYVNLGFIAQVLVMYYFTALIEIKKNWPEYRCNPLYMPLSDNISADFTYCVQSTQINLMGYLLQPITYLISSMNSIGGEFTTSINSVRGFISVLRDFITSIVENIYNVFLNLIIQFQVIMIGIKDMIGKVIGIMVALMYMMDGSIKTMESAWNGPAGQMVQSLSCFDPDTKIRLKNGSVYSMKDIPLDAVLENGSKVFAVMKITNSGEDLYKIKEGGVNNEDIYVTGSHYMYDVDTNRFVQVHNCKLATKVTNIIPWYSCLITTDNKIKIGKHLFWDWEDDCLSK</sequence>
<accession>A0A6C0E2X3</accession>
<dbReference type="EMBL" id="MN739721">
    <property type="protein sequence ID" value="QHT22873.1"/>
    <property type="molecule type" value="Genomic_DNA"/>
</dbReference>
<evidence type="ECO:0008006" key="3">
    <source>
        <dbReference type="Google" id="ProtNLM"/>
    </source>
</evidence>
<dbReference type="InterPro" id="IPR036844">
    <property type="entry name" value="Hint_dom_sf"/>
</dbReference>
<dbReference type="GO" id="GO:0016539">
    <property type="term" value="P:intein-mediated protein splicing"/>
    <property type="evidence" value="ECO:0007669"/>
    <property type="project" value="InterPro"/>
</dbReference>
<keyword evidence="1" id="KW-1133">Transmembrane helix</keyword>
<dbReference type="SUPFAM" id="SSF51294">
    <property type="entry name" value="Hedgehog/intein (Hint) domain"/>
    <property type="match status" value="1"/>
</dbReference>
<keyword evidence="1" id="KW-0812">Transmembrane</keyword>
<proteinExistence type="predicted"/>
<feature type="transmembrane region" description="Helical" evidence="1">
    <location>
        <begin position="6"/>
        <end position="27"/>
    </location>
</feature>
<keyword evidence="1" id="KW-0472">Membrane</keyword>
<protein>
    <recommendedName>
        <fullName evidence="3">Hedgehog/Intein (Hint) domain-containing protein</fullName>
    </recommendedName>
</protein>
<evidence type="ECO:0000313" key="2">
    <source>
        <dbReference type="EMBL" id="QHT22873.1"/>
    </source>
</evidence>
<dbReference type="PROSITE" id="PS50817">
    <property type="entry name" value="INTEIN_N_TER"/>
    <property type="match status" value="1"/>
</dbReference>